<sequence length="159" mass="19185">MLNSTAVKFITPCLYRFCTTSVSSTSTFKTAYKEKIESLKTQQDKTYKKRLNDMKIRYCNEIEKNLNSSTASLSTEKHLLKIDWHYWIHNSNLYNKEILKQYKKDIKQRFPLYDFKCDNLSIYNTSYPNPSHVYNRHYCYMDTYYIQYNIDENGSIVFY</sequence>
<dbReference type="AlphaFoldDB" id="A0A6C0J696"/>
<name>A0A6C0J696_9ZZZZ</name>
<reference evidence="1" key="1">
    <citation type="journal article" date="2020" name="Nature">
        <title>Giant virus diversity and host interactions through global metagenomics.</title>
        <authorList>
            <person name="Schulz F."/>
            <person name="Roux S."/>
            <person name="Paez-Espino D."/>
            <person name="Jungbluth S."/>
            <person name="Walsh D.A."/>
            <person name="Denef V.J."/>
            <person name="McMahon K.D."/>
            <person name="Konstantinidis K.T."/>
            <person name="Eloe-Fadrosh E.A."/>
            <person name="Kyrpides N.C."/>
            <person name="Woyke T."/>
        </authorList>
    </citation>
    <scope>NUCLEOTIDE SEQUENCE</scope>
    <source>
        <strain evidence="1">GVMAG-M-3300025860-20</strain>
    </source>
</reference>
<dbReference type="EMBL" id="MN740327">
    <property type="protein sequence ID" value="QHU00400.1"/>
    <property type="molecule type" value="Genomic_DNA"/>
</dbReference>
<organism evidence="1">
    <name type="scientific">viral metagenome</name>
    <dbReference type="NCBI Taxonomy" id="1070528"/>
    <lineage>
        <taxon>unclassified sequences</taxon>
        <taxon>metagenomes</taxon>
        <taxon>organismal metagenomes</taxon>
    </lineage>
</organism>
<evidence type="ECO:0000313" key="1">
    <source>
        <dbReference type="EMBL" id="QHU00400.1"/>
    </source>
</evidence>
<protein>
    <submittedName>
        <fullName evidence="1">Uncharacterized protein</fullName>
    </submittedName>
</protein>
<proteinExistence type="predicted"/>
<accession>A0A6C0J696</accession>